<dbReference type="Proteomes" id="UP001500051">
    <property type="component" value="Unassembled WGS sequence"/>
</dbReference>
<accession>A0ABP7E3Q9</accession>
<feature type="region of interest" description="Disordered" evidence="1">
    <location>
        <begin position="181"/>
        <end position="201"/>
    </location>
</feature>
<organism evidence="3 4">
    <name type="scientific">Microlunatus aurantiacus</name>
    <dbReference type="NCBI Taxonomy" id="446786"/>
    <lineage>
        <taxon>Bacteria</taxon>
        <taxon>Bacillati</taxon>
        <taxon>Actinomycetota</taxon>
        <taxon>Actinomycetes</taxon>
        <taxon>Propionibacteriales</taxon>
        <taxon>Propionibacteriaceae</taxon>
        <taxon>Microlunatus</taxon>
    </lineage>
</organism>
<dbReference type="PANTHER" id="PTHR38011">
    <property type="entry name" value="DIHYDROFOLATE REDUCTASE FAMILY PROTEIN (AFU_ORTHOLOGUE AFUA_8G06820)"/>
    <property type="match status" value="1"/>
</dbReference>
<protein>
    <submittedName>
        <fullName evidence="3">Dihydrofolate reductase family protein</fullName>
    </submittedName>
</protein>
<reference evidence="4" key="1">
    <citation type="journal article" date="2019" name="Int. J. Syst. Evol. Microbiol.">
        <title>The Global Catalogue of Microorganisms (GCM) 10K type strain sequencing project: providing services to taxonomists for standard genome sequencing and annotation.</title>
        <authorList>
            <consortium name="The Broad Institute Genomics Platform"/>
            <consortium name="The Broad Institute Genome Sequencing Center for Infectious Disease"/>
            <person name="Wu L."/>
            <person name="Ma J."/>
        </authorList>
    </citation>
    <scope>NUCLEOTIDE SEQUENCE [LARGE SCALE GENOMIC DNA]</scope>
    <source>
        <strain evidence="4">JCM 16548</strain>
    </source>
</reference>
<feature type="compositionally biased region" description="Low complexity" evidence="1">
    <location>
        <begin position="190"/>
        <end position="201"/>
    </location>
</feature>
<sequence length="201" mass="20957">MSETPVGSGKVVVNRAMSVDGFIAGPDGAMDWIIEHTTTYEFPEVMAATGAMLIGRGTYEVARRMTAEDTSYDGGPVFVLTHRPPDEPDPAVTFLTGDLGDAVATARAAAGGLNLEILGADLASQCLQQGLVDEVLVYVLPVLFGDGVRFSTAALGRVDLEPISNQQSGPVTKLCFRVRKQSAAPEPVRPGSSSSSSSPGS</sequence>
<evidence type="ECO:0000259" key="2">
    <source>
        <dbReference type="Pfam" id="PF01872"/>
    </source>
</evidence>
<feature type="domain" description="Bacterial bifunctional deaminase-reductase C-terminal" evidence="2">
    <location>
        <begin position="10"/>
        <end position="167"/>
    </location>
</feature>
<dbReference type="InterPro" id="IPR024072">
    <property type="entry name" value="DHFR-like_dom_sf"/>
</dbReference>
<dbReference type="InterPro" id="IPR002734">
    <property type="entry name" value="RibDG_C"/>
</dbReference>
<gene>
    <name evidence="3" type="ORF">GCM10022204_36230</name>
</gene>
<dbReference type="Gene3D" id="3.40.430.10">
    <property type="entry name" value="Dihydrofolate Reductase, subunit A"/>
    <property type="match status" value="1"/>
</dbReference>
<evidence type="ECO:0000313" key="3">
    <source>
        <dbReference type="EMBL" id="GAA3713880.1"/>
    </source>
</evidence>
<keyword evidence="4" id="KW-1185">Reference proteome</keyword>
<dbReference type="Pfam" id="PF01872">
    <property type="entry name" value="RibD_C"/>
    <property type="match status" value="1"/>
</dbReference>
<dbReference type="PANTHER" id="PTHR38011:SF11">
    <property type="entry name" value="2,5-DIAMINO-6-RIBOSYLAMINO-4(3H)-PYRIMIDINONE 5'-PHOSPHATE REDUCTASE"/>
    <property type="match status" value="1"/>
</dbReference>
<comment type="caution">
    <text evidence="3">The sequence shown here is derived from an EMBL/GenBank/DDBJ whole genome shotgun (WGS) entry which is preliminary data.</text>
</comment>
<evidence type="ECO:0000256" key="1">
    <source>
        <dbReference type="SAM" id="MobiDB-lite"/>
    </source>
</evidence>
<dbReference type="RefSeq" id="WP_344813866.1">
    <property type="nucleotide sequence ID" value="NZ_BAAAYX010000018.1"/>
</dbReference>
<name>A0ABP7E3Q9_9ACTN</name>
<dbReference type="SUPFAM" id="SSF53597">
    <property type="entry name" value="Dihydrofolate reductase-like"/>
    <property type="match status" value="1"/>
</dbReference>
<evidence type="ECO:0000313" key="4">
    <source>
        <dbReference type="Proteomes" id="UP001500051"/>
    </source>
</evidence>
<dbReference type="InterPro" id="IPR050765">
    <property type="entry name" value="Riboflavin_Biosynth_HTPR"/>
</dbReference>
<proteinExistence type="predicted"/>
<dbReference type="EMBL" id="BAAAYX010000018">
    <property type="protein sequence ID" value="GAA3713880.1"/>
    <property type="molecule type" value="Genomic_DNA"/>
</dbReference>